<gene>
    <name evidence="3" type="ORF">Dda_2410</name>
</gene>
<evidence type="ECO:0000313" key="4">
    <source>
        <dbReference type="Proteomes" id="UP001221413"/>
    </source>
</evidence>
<dbReference type="InterPro" id="IPR020476">
    <property type="entry name" value="Nudix_hydrolase"/>
</dbReference>
<dbReference type="Gene3D" id="3.90.79.10">
    <property type="entry name" value="Nucleoside Triphosphate Pyrophosphohydrolase"/>
    <property type="match status" value="1"/>
</dbReference>
<dbReference type="CDD" id="cd18888">
    <property type="entry name" value="NUDIX_ADPRase_Nudt5"/>
    <property type="match status" value="1"/>
</dbReference>
<dbReference type="GO" id="GO:0047631">
    <property type="term" value="F:ADP-ribose diphosphatase activity"/>
    <property type="evidence" value="ECO:0007669"/>
    <property type="project" value="TreeGrafter"/>
</dbReference>
<dbReference type="PRINTS" id="PR00502">
    <property type="entry name" value="NUDIXFAMILY"/>
</dbReference>
<dbReference type="PANTHER" id="PTHR11839">
    <property type="entry name" value="UDP/ADP-SUGAR PYROPHOSPHATASE"/>
    <property type="match status" value="1"/>
</dbReference>
<evidence type="ECO:0000259" key="2">
    <source>
        <dbReference type="PROSITE" id="PS51462"/>
    </source>
</evidence>
<sequence>MSSDPLAPEITAVTTLSSADAKWVQLQKIDWKDQTGKARIWEAATRKTRGSSGIDAVAISPILLHPNRPASTVVILQYRPPVAATCVEFPAGLIDEGETPEAAAIRELKEETGYEGTVVNISPTIVSDPGMSSANMQHVVMEVQLKEGDPEPEQQLDDGEFIQKVVVPLDGLLDKLMEFSNQGYSVDARLYGWAAGVDYARKRKCVLYTKGSVSPSGDLSNIAASRTITEHLVRITSPLVLRSKLTSSVLLYYTFTTMSLLQVPIVRNPFAQEASCTPEGMADYLDFLHHVDEASSQSHSLLRPENTSSELQAAVSTFLADMSRHVLCFLDKYEYRDLYTATTSKCRAFVNQLSEQNNTKEGVMELTRKFLSLASVLDDLILNVSIDFSAETLETPDPHNTTVNGAVESIIKAADENICDAAYPIAAVPTNGTLEGKGHFQEEVVESVANLKISCSGGEGKI</sequence>
<dbReference type="PROSITE" id="PS00893">
    <property type="entry name" value="NUDIX_BOX"/>
    <property type="match status" value="1"/>
</dbReference>
<dbReference type="InterPro" id="IPR000086">
    <property type="entry name" value="NUDIX_hydrolase_dom"/>
</dbReference>
<keyword evidence="1" id="KW-0378">Hydrolase</keyword>
<dbReference type="PANTHER" id="PTHR11839:SF26">
    <property type="entry name" value="ADP-RIBOSE DIPHOSPHATASE"/>
    <property type="match status" value="1"/>
</dbReference>
<dbReference type="AlphaFoldDB" id="A0AAD6J3N5"/>
<evidence type="ECO:0000313" key="3">
    <source>
        <dbReference type="EMBL" id="KAJ6263838.1"/>
    </source>
</evidence>
<dbReference type="GO" id="GO:0019693">
    <property type="term" value="P:ribose phosphate metabolic process"/>
    <property type="evidence" value="ECO:0007669"/>
    <property type="project" value="TreeGrafter"/>
</dbReference>
<dbReference type="GO" id="GO:0006753">
    <property type="term" value="P:nucleoside phosphate metabolic process"/>
    <property type="evidence" value="ECO:0007669"/>
    <property type="project" value="TreeGrafter"/>
</dbReference>
<feature type="domain" description="Nudix hydrolase" evidence="2">
    <location>
        <begin position="54"/>
        <end position="190"/>
    </location>
</feature>
<protein>
    <recommendedName>
        <fullName evidence="2">Nudix hydrolase domain-containing protein</fullName>
    </recommendedName>
</protein>
<dbReference type="GO" id="GO:0005634">
    <property type="term" value="C:nucleus"/>
    <property type="evidence" value="ECO:0007669"/>
    <property type="project" value="TreeGrafter"/>
</dbReference>
<keyword evidence="4" id="KW-1185">Reference proteome</keyword>
<evidence type="ECO:0000256" key="1">
    <source>
        <dbReference type="ARBA" id="ARBA00022801"/>
    </source>
</evidence>
<dbReference type="Pfam" id="PF00293">
    <property type="entry name" value="NUDIX"/>
    <property type="match status" value="1"/>
</dbReference>
<dbReference type="InterPro" id="IPR020084">
    <property type="entry name" value="NUDIX_hydrolase_CS"/>
</dbReference>
<dbReference type="EMBL" id="JAQGDS010000002">
    <property type="protein sequence ID" value="KAJ6263838.1"/>
    <property type="molecule type" value="Genomic_DNA"/>
</dbReference>
<dbReference type="PROSITE" id="PS51462">
    <property type="entry name" value="NUDIX"/>
    <property type="match status" value="1"/>
</dbReference>
<organism evidence="3 4">
    <name type="scientific">Drechslerella dactyloides</name>
    <name type="common">Nematode-trapping fungus</name>
    <name type="synonym">Arthrobotrys dactyloides</name>
    <dbReference type="NCBI Taxonomy" id="74499"/>
    <lineage>
        <taxon>Eukaryota</taxon>
        <taxon>Fungi</taxon>
        <taxon>Dikarya</taxon>
        <taxon>Ascomycota</taxon>
        <taxon>Pezizomycotina</taxon>
        <taxon>Orbiliomycetes</taxon>
        <taxon>Orbiliales</taxon>
        <taxon>Orbiliaceae</taxon>
        <taxon>Drechslerella</taxon>
    </lineage>
</organism>
<accession>A0AAD6J3N5</accession>
<dbReference type="FunFam" id="3.90.79.10:FF:000016">
    <property type="entry name" value="ADP-sugar pyrophosphatase isoform X1"/>
    <property type="match status" value="1"/>
</dbReference>
<reference evidence="3" key="1">
    <citation type="submission" date="2023-01" db="EMBL/GenBank/DDBJ databases">
        <title>The chitinases involved in constricting ring structure development in the nematode-trapping fungus Drechslerella dactyloides.</title>
        <authorList>
            <person name="Wang R."/>
            <person name="Zhang L."/>
            <person name="Tang P."/>
            <person name="Li S."/>
            <person name="Liang L."/>
        </authorList>
    </citation>
    <scope>NUCLEOTIDE SEQUENCE</scope>
    <source>
        <strain evidence="3">YMF1.00031</strain>
    </source>
</reference>
<dbReference type="SUPFAM" id="SSF55811">
    <property type="entry name" value="Nudix"/>
    <property type="match status" value="1"/>
</dbReference>
<name>A0AAD6J3N5_DREDA</name>
<dbReference type="InterPro" id="IPR015797">
    <property type="entry name" value="NUDIX_hydrolase-like_dom_sf"/>
</dbReference>
<proteinExistence type="predicted"/>
<dbReference type="Proteomes" id="UP001221413">
    <property type="component" value="Unassembled WGS sequence"/>
</dbReference>
<comment type="caution">
    <text evidence="3">The sequence shown here is derived from an EMBL/GenBank/DDBJ whole genome shotgun (WGS) entry which is preliminary data.</text>
</comment>